<feature type="region of interest" description="Disordered" evidence="1">
    <location>
        <begin position="588"/>
        <end position="622"/>
    </location>
</feature>
<feature type="compositionally biased region" description="Basic and acidic residues" evidence="1">
    <location>
        <begin position="603"/>
        <end position="613"/>
    </location>
</feature>
<dbReference type="GeneID" id="107931356"/>
<evidence type="ECO:0000313" key="2">
    <source>
        <dbReference type="Proteomes" id="UP000818029"/>
    </source>
</evidence>
<evidence type="ECO:0000313" key="3">
    <source>
        <dbReference type="RefSeq" id="XP_040957465.1"/>
    </source>
</evidence>
<gene>
    <name evidence="3" type="primary">LOC107931356</name>
</gene>
<dbReference type="PANTHER" id="PTHR21669:SF29">
    <property type="entry name" value="WOUND-RESPONSIVE FAMILY PROTEIN ISOFORM 1"/>
    <property type="match status" value="1"/>
</dbReference>
<dbReference type="Proteomes" id="UP000818029">
    <property type="component" value="Chromosome D09"/>
</dbReference>
<keyword evidence="2" id="KW-1185">Reference proteome</keyword>
<dbReference type="RefSeq" id="XP_040957465.1">
    <property type="nucleotide sequence ID" value="XM_041101531.1"/>
</dbReference>
<reference evidence="3" key="2">
    <citation type="submission" date="2025-08" db="UniProtKB">
        <authorList>
            <consortium name="RefSeq"/>
        </authorList>
    </citation>
    <scope>IDENTIFICATION</scope>
</reference>
<protein>
    <submittedName>
        <fullName evidence="3">Ubinuclein-2 isoform X1</fullName>
    </submittedName>
</protein>
<evidence type="ECO:0000256" key="1">
    <source>
        <dbReference type="SAM" id="MobiDB-lite"/>
    </source>
</evidence>
<proteinExistence type="predicted"/>
<sequence>MAEAQGEKVGDHKPSKHVKVEQGRLNFVATNAVPREQSFVLLQNLDANSEHDKKLLDLFSTSVSSIRTTTNIGTKFEHSSCIGVSNKDASISPSNSEDVDKYRRVTVHSNNLENNTNSLATNQKYVEKKPCKKLESPVKKLMIENDVEGISTKVEQREKSCGELPDLNLPVYPVQSEKSHSLQSKDVSNLRTKGIMLERAMRELEKVVAQSRLSTMEVQDIDASSTTIKRRLPCEVKQKLAKVARLAHSSQGKISKELINKLMNILGHSVQLRTLKRNLKEMILMGLSAKQEKASRFEQIKLEVIEMIKSQASMLGDVPTCDIQEVLGYEEKVALKKQYSMDNVIEDKICDLYDLYTQGIDEDKGPQIRKLYVEAHGIRAYLISLPLYWKAHPLSSCSAEFCRQKLRVQTTHTATRNLPFPTHRRVSTILTTTFSSALSNMSCPIISTQLAELWPNGIMDKHGIKSAICRAKERRRALSEHDKVREDRRKKSAQKMKTGVVEACSVSQSQAGQENQASASSGHVLALPCMTIYCKETLDQHLAAPLDSCSVPPNSSLDISEEEKNEKMTIPMLKKRMKHKNRVKKLSMKLEKGSHKSHKQAIRHPDGANHELDGPPSCGHPV</sequence>
<accession>A0ABM3ARI1</accession>
<dbReference type="PANTHER" id="PTHR21669">
    <property type="entry name" value="CAPZ-INTERACTING PROTEIN AND RELATED PROTEINS"/>
    <property type="match status" value="1"/>
</dbReference>
<name>A0ABM3ARI1_GOSHI</name>
<organism evidence="2 3">
    <name type="scientific">Gossypium hirsutum</name>
    <name type="common">Upland cotton</name>
    <name type="synonym">Gossypium mexicanum</name>
    <dbReference type="NCBI Taxonomy" id="3635"/>
    <lineage>
        <taxon>Eukaryota</taxon>
        <taxon>Viridiplantae</taxon>
        <taxon>Streptophyta</taxon>
        <taxon>Embryophyta</taxon>
        <taxon>Tracheophyta</taxon>
        <taxon>Spermatophyta</taxon>
        <taxon>Magnoliopsida</taxon>
        <taxon>eudicotyledons</taxon>
        <taxon>Gunneridae</taxon>
        <taxon>Pentapetalae</taxon>
        <taxon>rosids</taxon>
        <taxon>malvids</taxon>
        <taxon>Malvales</taxon>
        <taxon>Malvaceae</taxon>
        <taxon>Malvoideae</taxon>
        <taxon>Gossypium</taxon>
    </lineage>
</organism>
<reference evidence="2" key="1">
    <citation type="journal article" date="2020" name="Nat. Genet.">
        <title>Genomic diversifications of five Gossypium allopolyploid species and their impact on cotton improvement.</title>
        <authorList>
            <person name="Chen Z.J."/>
            <person name="Sreedasyam A."/>
            <person name="Ando A."/>
            <person name="Song Q."/>
            <person name="De Santiago L.M."/>
            <person name="Hulse-Kemp A.M."/>
            <person name="Ding M."/>
            <person name="Ye W."/>
            <person name="Kirkbride R.C."/>
            <person name="Jenkins J."/>
            <person name="Plott C."/>
            <person name="Lovell J."/>
            <person name="Lin Y.M."/>
            <person name="Vaughn R."/>
            <person name="Liu B."/>
            <person name="Simpson S."/>
            <person name="Scheffler B.E."/>
            <person name="Wen L."/>
            <person name="Saski C.A."/>
            <person name="Grover C.E."/>
            <person name="Hu G."/>
            <person name="Conover J.L."/>
            <person name="Carlson J.W."/>
            <person name="Shu S."/>
            <person name="Boston L.B."/>
            <person name="Williams M."/>
            <person name="Peterson D.G."/>
            <person name="McGee K."/>
            <person name="Jones D.C."/>
            <person name="Wendel J.F."/>
            <person name="Stelly D.M."/>
            <person name="Grimwood J."/>
            <person name="Schmutz J."/>
        </authorList>
    </citation>
    <scope>NUCLEOTIDE SEQUENCE [LARGE SCALE GENOMIC DNA]</scope>
    <source>
        <strain evidence="2">cv. TM-1</strain>
    </source>
</reference>